<dbReference type="AlphaFoldDB" id="A0A0W8G892"/>
<sequence>MSAWMRHAFMMPEGVFAGGRAAAGSFPGECAGRFRQGAVRDNGQD</sequence>
<comment type="caution">
    <text evidence="1">The sequence shown here is derived from an EMBL/GenBank/DDBJ whole genome shotgun (WGS) entry which is preliminary data.</text>
</comment>
<gene>
    <name evidence="1" type="ORF">ASZ90_000777</name>
</gene>
<protein>
    <submittedName>
        <fullName evidence="1">Uncharacterized protein</fullName>
    </submittedName>
</protein>
<name>A0A0W8G892_9ZZZZ</name>
<proteinExistence type="predicted"/>
<accession>A0A0W8G892</accession>
<reference evidence="1" key="1">
    <citation type="journal article" date="2015" name="Proc. Natl. Acad. Sci. U.S.A.">
        <title>Networks of energetic and metabolic interactions define dynamics in microbial communities.</title>
        <authorList>
            <person name="Embree M."/>
            <person name="Liu J.K."/>
            <person name="Al-Bassam M.M."/>
            <person name="Zengler K."/>
        </authorList>
    </citation>
    <scope>NUCLEOTIDE SEQUENCE</scope>
</reference>
<evidence type="ECO:0000313" key="1">
    <source>
        <dbReference type="EMBL" id="KUG29325.1"/>
    </source>
</evidence>
<organism evidence="1">
    <name type="scientific">hydrocarbon metagenome</name>
    <dbReference type="NCBI Taxonomy" id="938273"/>
    <lineage>
        <taxon>unclassified sequences</taxon>
        <taxon>metagenomes</taxon>
        <taxon>ecological metagenomes</taxon>
    </lineage>
</organism>
<dbReference type="EMBL" id="LNQE01000101">
    <property type="protein sequence ID" value="KUG29325.1"/>
    <property type="molecule type" value="Genomic_DNA"/>
</dbReference>